<dbReference type="InterPro" id="IPR016195">
    <property type="entry name" value="Pol/histidinol_Pase-like"/>
</dbReference>
<reference evidence="2 3" key="2">
    <citation type="submission" date="2024-03" db="EMBL/GenBank/DDBJ databases">
        <title>The Genome Sequence of Enterococcus sp. DIV0727d.</title>
        <authorList>
            <consortium name="The Broad Institute Genomics Platform"/>
            <consortium name="The Broad Institute Microbial Omics Core"/>
            <consortium name="The Broad Institute Genomic Center for Infectious Diseases"/>
            <person name="Earl A."/>
            <person name="Manson A."/>
            <person name="Gilmore M."/>
            <person name="Schwartman J."/>
            <person name="Shea T."/>
            <person name="Abouelleil A."/>
            <person name="Cao P."/>
            <person name="Chapman S."/>
            <person name="Cusick C."/>
            <person name="Young S."/>
            <person name="Neafsey D."/>
            <person name="Nusbaum C."/>
            <person name="Birren B."/>
        </authorList>
    </citation>
    <scope>NUCLEOTIDE SEQUENCE [LARGE SCALE GENOMIC DNA]</scope>
    <source>
        <strain evidence="2 3">12C11_DIV0727</strain>
    </source>
</reference>
<dbReference type="NCBIfam" id="NF038032">
    <property type="entry name" value="CehA_McbA_metalo"/>
    <property type="match status" value="1"/>
</dbReference>
<dbReference type="PANTHER" id="PTHR42924:SF3">
    <property type="entry name" value="POLYMERASE_HISTIDINOL PHOSPHATASE N-TERMINAL DOMAIN-CONTAINING PROTEIN"/>
    <property type="match status" value="1"/>
</dbReference>
<evidence type="ECO:0000259" key="1">
    <source>
        <dbReference type="SMART" id="SM00481"/>
    </source>
</evidence>
<dbReference type="SUPFAM" id="SSF89550">
    <property type="entry name" value="PHP domain-like"/>
    <property type="match status" value="1"/>
</dbReference>
<sequence>MKFSITPSTENSSPNILYKPFQLDLALSTVALEITVFTVGDIWCSYILYDGNGNIRAEYIGPSTPQPVIITENTQFSPNTIAGNFGSAPWCLEVCGIMKENTPLEKIKIEIEVTEKNNAQLKHLKESLPTENPWYSIKKGVFELTDENPQNKKEETKWYRGDFHTHTIYSDGKMSREENLIQAEKMGLDFFTATDHNIVPTSWPHSTEVLVIPGVEITSPHGHYNQIGVRNSPFQDKGFLLLQTTEKLAKSFEKKETQQHLNSINHPFLGEWKWLAGETNLHLVDAIEIWNDPTYHLNPDATEKALLAWDQALSDGHKITGIGGSDSHLRPDDRYPEAEFPSLIGDPSTYVFSEKLDIPNILSRVKAGNVWVSRFDCKIDFAVEGQIAGSRLPYQKHVTAFANVTGIDTCRIEWIINGEIMATEESSESQQSFEFVNNSYNYIRVTIRDLEGKLIGFTNPVYFGEKQPSLTYWKELAETL</sequence>
<dbReference type="PANTHER" id="PTHR42924">
    <property type="entry name" value="EXONUCLEASE"/>
    <property type="match status" value="1"/>
</dbReference>
<dbReference type="CDD" id="cd07432">
    <property type="entry name" value="PHP_HisPPase"/>
    <property type="match status" value="1"/>
</dbReference>
<protein>
    <recommendedName>
        <fullName evidence="1">Polymerase/histidinol phosphatase N-terminal domain-containing protein</fullName>
    </recommendedName>
</protein>
<feature type="domain" description="Polymerase/histidinol phosphatase N-terminal" evidence="1">
    <location>
        <begin position="161"/>
        <end position="221"/>
    </location>
</feature>
<name>A0ABZ2T7H7_9ENTE</name>
<keyword evidence="3" id="KW-1185">Reference proteome</keyword>
<evidence type="ECO:0000313" key="3">
    <source>
        <dbReference type="Proteomes" id="UP000195080"/>
    </source>
</evidence>
<dbReference type="SMART" id="SM00481">
    <property type="entry name" value="POLIIIAc"/>
    <property type="match status" value="1"/>
</dbReference>
<dbReference type="InterPro" id="IPR052018">
    <property type="entry name" value="PHP_domain"/>
</dbReference>
<dbReference type="Gene3D" id="3.20.20.140">
    <property type="entry name" value="Metal-dependent hydrolases"/>
    <property type="match status" value="1"/>
</dbReference>
<proteinExistence type="predicted"/>
<evidence type="ECO:0000313" key="2">
    <source>
        <dbReference type="EMBL" id="WYJ87337.1"/>
    </source>
</evidence>
<dbReference type="InterPro" id="IPR003141">
    <property type="entry name" value="Pol/His_phosphatase_N"/>
</dbReference>
<gene>
    <name evidence="2" type="ORF">A5866_002433</name>
</gene>
<dbReference type="RefSeq" id="WP_086445257.1">
    <property type="nucleotide sequence ID" value="NZ_CP147248.1"/>
</dbReference>
<organism evidence="2 3">
    <name type="scientific">Candidatus Enterococcus lemimoniae</name>
    <dbReference type="NCBI Taxonomy" id="1834167"/>
    <lineage>
        <taxon>Bacteria</taxon>
        <taxon>Bacillati</taxon>
        <taxon>Bacillota</taxon>
        <taxon>Bacilli</taxon>
        <taxon>Lactobacillales</taxon>
        <taxon>Enterococcaceae</taxon>
        <taxon>Enterococcus</taxon>
    </lineage>
</organism>
<reference evidence="3" key="1">
    <citation type="submission" date="2017-05" db="EMBL/GenBank/DDBJ databases">
        <title>The Genome Sequence of EEnterococcus faecalis 9F2_4866.</title>
        <authorList>
            <consortium name="The Broad Institute Genomics Platform"/>
            <consortium name="The Broad Institute Genomic Center for Infectious Diseases"/>
            <person name="Earl A."/>
            <person name="Manson A."/>
            <person name="Schwartman J."/>
            <person name="Gilmore M."/>
            <person name="Abouelleil A."/>
            <person name="Cao P."/>
            <person name="Chapman S."/>
            <person name="Cusick C."/>
            <person name="Shea T."/>
            <person name="Young S."/>
            <person name="Neafsey D."/>
            <person name="Nusbaum C."/>
            <person name="Birren B."/>
        </authorList>
    </citation>
    <scope>NUCLEOTIDE SEQUENCE [LARGE SCALE GENOMIC DNA]</scope>
    <source>
        <strain evidence="3">12C11_DIV0727</strain>
    </source>
</reference>
<dbReference type="EMBL" id="CP147248">
    <property type="protein sequence ID" value="WYJ87337.1"/>
    <property type="molecule type" value="Genomic_DNA"/>
</dbReference>
<dbReference type="Proteomes" id="UP000195080">
    <property type="component" value="Chromosome"/>
</dbReference>
<accession>A0ABZ2T7H7</accession>